<organism evidence="9 10">
    <name type="scientific">[Ruminococcus] torques</name>
    <dbReference type="NCBI Taxonomy" id="33039"/>
    <lineage>
        <taxon>Bacteria</taxon>
        <taxon>Bacillati</taxon>
        <taxon>Bacillota</taxon>
        <taxon>Clostridia</taxon>
        <taxon>Lachnospirales</taxon>
        <taxon>Lachnospiraceae</taxon>
        <taxon>Mediterraneibacter</taxon>
    </lineage>
</organism>
<evidence type="ECO:0000313" key="9">
    <source>
        <dbReference type="EMBL" id="CUN90611.1"/>
    </source>
</evidence>
<dbReference type="InterPro" id="IPR036662">
    <property type="entry name" value="PTS_EIIA_man-typ_sf"/>
</dbReference>
<dbReference type="AlphaFoldDB" id="A0A174APC1"/>
<keyword evidence="6" id="KW-0598">Phosphotransferase system</keyword>
<evidence type="ECO:0000259" key="8">
    <source>
        <dbReference type="PROSITE" id="PS51096"/>
    </source>
</evidence>
<keyword evidence="7" id="KW-0418">Kinase</keyword>
<dbReference type="GO" id="GO:0016301">
    <property type="term" value="F:kinase activity"/>
    <property type="evidence" value="ECO:0007669"/>
    <property type="project" value="UniProtKB-KW"/>
</dbReference>
<keyword evidence="4" id="KW-0762">Sugar transport</keyword>
<evidence type="ECO:0000256" key="6">
    <source>
        <dbReference type="ARBA" id="ARBA00022683"/>
    </source>
</evidence>
<evidence type="ECO:0000313" key="10">
    <source>
        <dbReference type="Proteomes" id="UP000095787"/>
    </source>
</evidence>
<name>A0A174APC1_9FIRM</name>
<evidence type="ECO:0000256" key="4">
    <source>
        <dbReference type="ARBA" id="ARBA00022597"/>
    </source>
</evidence>
<dbReference type="EMBL" id="CYZO01000011">
    <property type="protein sequence ID" value="CUN90611.1"/>
    <property type="molecule type" value="Genomic_DNA"/>
</dbReference>
<dbReference type="PANTHER" id="PTHR33799">
    <property type="entry name" value="PTS PERMEASE-RELATED-RELATED"/>
    <property type="match status" value="1"/>
</dbReference>
<dbReference type="GO" id="GO:0005737">
    <property type="term" value="C:cytoplasm"/>
    <property type="evidence" value="ECO:0007669"/>
    <property type="project" value="UniProtKB-SubCell"/>
</dbReference>
<dbReference type="GO" id="GO:0009401">
    <property type="term" value="P:phosphoenolpyruvate-dependent sugar phosphotransferase system"/>
    <property type="evidence" value="ECO:0007669"/>
    <property type="project" value="UniProtKB-KW"/>
</dbReference>
<dbReference type="InterPro" id="IPR051471">
    <property type="entry name" value="Bacterial_PTS_sugar_comp"/>
</dbReference>
<protein>
    <submittedName>
        <fullName evidence="9">EIIAB-Man</fullName>
    </submittedName>
</protein>
<accession>A0A174APC1</accession>
<sequence>MIGVLLLSHGQLSKGIVHSAKMIAGVYDNAARLSLMPGVSSDIFVEEVKTKIEKLDKGDGVLVLTDMKGGTPFLSACRMLQGYNVAVVTGMNLPMVIEALMSNGDYTDLKEFADFVVESGKENICSVFEIG</sequence>
<comment type="subcellular location">
    <subcellularLocation>
        <location evidence="1">Cytoplasm</location>
    </subcellularLocation>
</comment>
<keyword evidence="3" id="KW-0963">Cytoplasm</keyword>
<reference evidence="9 10" key="1">
    <citation type="submission" date="2015-09" db="EMBL/GenBank/DDBJ databases">
        <authorList>
            <consortium name="Pathogen Informatics"/>
        </authorList>
    </citation>
    <scope>NUCLEOTIDE SEQUENCE [LARGE SCALE GENOMIC DNA]</scope>
    <source>
        <strain evidence="9 10">2789STDY5834841</strain>
    </source>
</reference>
<dbReference type="SUPFAM" id="SSF53062">
    <property type="entry name" value="PTS system fructose IIA component-like"/>
    <property type="match status" value="1"/>
</dbReference>
<evidence type="ECO:0000256" key="2">
    <source>
        <dbReference type="ARBA" id="ARBA00022448"/>
    </source>
</evidence>
<dbReference type="PROSITE" id="PS51096">
    <property type="entry name" value="PTS_EIIA_TYPE_4"/>
    <property type="match status" value="1"/>
</dbReference>
<feature type="domain" description="PTS EIIA type-4" evidence="8">
    <location>
        <begin position="1"/>
        <end position="124"/>
    </location>
</feature>
<dbReference type="RefSeq" id="WP_055158795.1">
    <property type="nucleotide sequence ID" value="NZ_CYZO01000011.1"/>
</dbReference>
<dbReference type="InterPro" id="IPR033887">
    <property type="entry name" value="PTS_IIA_man"/>
</dbReference>
<dbReference type="Proteomes" id="UP000095787">
    <property type="component" value="Unassembled WGS sequence"/>
</dbReference>
<gene>
    <name evidence="9" type="primary">manX_3</name>
    <name evidence="9" type="ORF">ERS852456_01116</name>
</gene>
<keyword evidence="5" id="KW-0808">Transferase</keyword>
<dbReference type="PANTHER" id="PTHR33799:SF1">
    <property type="entry name" value="PTS SYSTEM MANNOSE-SPECIFIC EIIAB COMPONENT-RELATED"/>
    <property type="match status" value="1"/>
</dbReference>
<evidence type="ECO:0000256" key="3">
    <source>
        <dbReference type="ARBA" id="ARBA00022490"/>
    </source>
</evidence>
<evidence type="ECO:0000256" key="1">
    <source>
        <dbReference type="ARBA" id="ARBA00004496"/>
    </source>
</evidence>
<dbReference type="Gene3D" id="3.40.50.510">
    <property type="entry name" value="Phosphotransferase system, mannose-type IIA component"/>
    <property type="match status" value="1"/>
</dbReference>
<dbReference type="CDD" id="cd00006">
    <property type="entry name" value="PTS_IIA_man"/>
    <property type="match status" value="1"/>
</dbReference>
<keyword evidence="2" id="KW-0813">Transport</keyword>
<dbReference type="InterPro" id="IPR004701">
    <property type="entry name" value="PTS_EIIA_man-typ"/>
</dbReference>
<dbReference type="GO" id="GO:0016020">
    <property type="term" value="C:membrane"/>
    <property type="evidence" value="ECO:0007669"/>
    <property type="project" value="InterPro"/>
</dbReference>
<dbReference type="Pfam" id="PF03610">
    <property type="entry name" value="EIIA-man"/>
    <property type="match status" value="1"/>
</dbReference>
<evidence type="ECO:0000256" key="5">
    <source>
        <dbReference type="ARBA" id="ARBA00022679"/>
    </source>
</evidence>
<evidence type="ECO:0000256" key="7">
    <source>
        <dbReference type="ARBA" id="ARBA00022777"/>
    </source>
</evidence>
<proteinExistence type="predicted"/>